<dbReference type="AlphaFoldDB" id="A0A816LLK6"/>
<name>A0A816LLK6_9BILA</name>
<evidence type="ECO:0000313" key="2">
    <source>
        <dbReference type="Proteomes" id="UP000663856"/>
    </source>
</evidence>
<dbReference type="EMBL" id="CAJNRF010000174">
    <property type="protein sequence ID" value="CAF1943605.1"/>
    <property type="molecule type" value="Genomic_DNA"/>
</dbReference>
<organism evidence="1 2">
    <name type="scientific">Rotaria magnacalcarata</name>
    <dbReference type="NCBI Taxonomy" id="392030"/>
    <lineage>
        <taxon>Eukaryota</taxon>
        <taxon>Metazoa</taxon>
        <taxon>Spiralia</taxon>
        <taxon>Gnathifera</taxon>
        <taxon>Rotifera</taxon>
        <taxon>Eurotatoria</taxon>
        <taxon>Bdelloidea</taxon>
        <taxon>Philodinida</taxon>
        <taxon>Philodinidae</taxon>
        <taxon>Rotaria</taxon>
    </lineage>
</organism>
<protein>
    <submittedName>
        <fullName evidence="1">Uncharacterized protein</fullName>
    </submittedName>
</protein>
<sequence>MVSILDFSFMRKLDETTNCTVLIDPDNSSCFGNQTENETKFIYNGTTTLESSLTILANALKSNQSYQFKVSLANIQNSSIQAIGYLHIQVTNASQQLIGITCIITTLCDSYSEYQFVTRTAQVALFFYLY</sequence>
<reference evidence="1" key="1">
    <citation type="submission" date="2021-02" db="EMBL/GenBank/DDBJ databases">
        <authorList>
            <person name="Nowell W R."/>
        </authorList>
    </citation>
    <scope>NUCLEOTIDE SEQUENCE</scope>
</reference>
<accession>A0A816LLK6</accession>
<comment type="caution">
    <text evidence="1">The sequence shown here is derived from an EMBL/GenBank/DDBJ whole genome shotgun (WGS) entry which is preliminary data.</text>
</comment>
<gene>
    <name evidence="1" type="ORF">WKI299_LOCUS2015</name>
</gene>
<evidence type="ECO:0000313" key="1">
    <source>
        <dbReference type="EMBL" id="CAF1943605.1"/>
    </source>
</evidence>
<proteinExistence type="predicted"/>
<dbReference type="Proteomes" id="UP000663856">
    <property type="component" value="Unassembled WGS sequence"/>
</dbReference>